<dbReference type="InterPro" id="IPR001841">
    <property type="entry name" value="Znf_RING"/>
</dbReference>
<feature type="domain" description="RING-type" evidence="11">
    <location>
        <begin position="205"/>
        <end position="249"/>
    </location>
</feature>
<name>A0A4S8LNG4_DENBC</name>
<evidence type="ECO:0000256" key="1">
    <source>
        <dbReference type="ARBA" id="ARBA00001798"/>
    </source>
</evidence>
<dbReference type="PANTHER" id="PTHR11685">
    <property type="entry name" value="RBR FAMILY RING FINGER AND IBR DOMAIN-CONTAINING"/>
    <property type="match status" value="1"/>
</dbReference>
<dbReference type="InterPro" id="IPR002867">
    <property type="entry name" value="IBR_dom"/>
</dbReference>
<dbReference type="OrthoDB" id="10009520at2759"/>
<dbReference type="CDD" id="cd16773">
    <property type="entry name" value="RING-HC_RBR_TRIAD1"/>
    <property type="match status" value="1"/>
</dbReference>
<evidence type="ECO:0000256" key="5">
    <source>
        <dbReference type="ARBA" id="ARBA00022737"/>
    </source>
</evidence>
<dbReference type="CDD" id="cd20356">
    <property type="entry name" value="Rcat_RBR_HHARI-like"/>
    <property type="match status" value="1"/>
</dbReference>
<dbReference type="Proteomes" id="UP000297245">
    <property type="component" value="Unassembled WGS sequence"/>
</dbReference>
<dbReference type="GO" id="GO:0061630">
    <property type="term" value="F:ubiquitin protein ligase activity"/>
    <property type="evidence" value="ECO:0007669"/>
    <property type="project" value="UniProtKB-EC"/>
</dbReference>
<dbReference type="InterPro" id="IPR045840">
    <property type="entry name" value="Ariadne"/>
</dbReference>
<dbReference type="PROSITE" id="PS50089">
    <property type="entry name" value="ZF_RING_2"/>
    <property type="match status" value="1"/>
</dbReference>
<evidence type="ECO:0000256" key="2">
    <source>
        <dbReference type="ARBA" id="ARBA00012251"/>
    </source>
</evidence>
<evidence type="ECO:0000256" key="4">
    <source>
        <dbReference type="ARBA" id="ARBA00022723"/>
    </source>
</evidence>
<dbReference type="GO" id="GO:0008270">
    <property type="term" value="F:zinc ion binding"/>
    <property type="evidence" value="ECO:0007669"/>
    <property type="project" value="UniProtKB-KW"/>
</dbReference>
<feature type="region of interest" description="Disordered" evidence="10">
    <location>
        <begin position="346"/>
        <end position="372"/>
    </location>
</feature>
<gene>
    <name evidence="13" type="ORF">K435DRAFT_759795</name>
</gene>
<organism evidence="13 14">
    <name type="scientific">Dendrothele bispora (strain CBS 962.96)</name>
    <dbReference type="NCBI Taxonomy" id="1314807"/>
    <lineage>
        <taxon>Eukaryota</taxon>
        <taxon>Fungi</taxon>
        <taxon>Dikarya</taxon>
        <taxon>Basidiomycota</taxon>
        <taxon>Agaricomycotina</taxon>
        <taxon>Agaricomycetes</taxon>
        <taxon>Agaricomycetidae</taxon>
        <taxon>Agaricales</taxon>
        <taxon>Agaricales incertae sedis</taxon>
        <taxon>Dendrothele</taxon>
    </lineage>
</organism>
<dbReference type="SMART" id="SM00647">
    <property type="entry name" value="IBR"/>
    <property type="match status" value="2"/>
</dbReference>
<dbReference type="FunFam" id="1.20.120.1750:FF:000007">
    <property type="entry name" value="RBR-type E3 ubiquitin transferase"/>
    <property type="match status" value="1"/>
</dbReference>
<evidence type="ECO:0000313" key="14">
    <source>
        <dbReference type="Proteomes" id="UP000297245"/>
    </source>
</evidence>
<dbReference type="EC" id="2.3.2.31" evidence="2"/>
<comment type="catalytic activity">
    <reaction evidence="1">
        <text>[E2 ubiquitin-conjugating enzyme]-S-ubiquitinyl-L-cysteine + [acceptor protein]-L-lysine = [E2 ubiquitin-conjugating enzyme]-L-cysteine + [acceptor protein]-N(6)-ubiquitinyl-L-lysine.</text>
        <dbReference type="EC" id="2.3.2.31"/>
    </reaction>
</comment>
<sequence length="650" mass="72862">MSDYEVSDDEYYYDDEEMMDGTQDDDEYDEMDMDDDYNDYNDDFKVDTVPKKKSYEIDYESLSQADVEELMKQDVEHIVGITGVEECAAAILLRHSSWNKERLIEKYMDNPTGLLVEAGVTVPEQPEPTTSGSRAHSVSASSPSTKRSTRSSSKILSSFVPSSRNSSSKVSSSTTGSSSTRTSSTLMKRLSPDPSPTNSNEPFTCPICFDDSTDLKPMALDCGHMSCSGCWQAYITSKIRDEAEHCIRCMAEGCQIVSPDSFVKKVLTSCGDSSMMGVDVEANKIAWSRFQELLARNFVASVPSLKFCPYPSCTNTVKCTDAALKSSLTTIVPTVSCGARGIPGLEKSSGEESGNNNKNSKSKGTSGGSGTSSSILANKEHKFCFGCPIEADHRPVVCAIAKMWLKKCEDDSETANWIKSNTKECSQCQSTIEKNGGCNHMTCKKCKHEFCWVCMGPWSEHGTQWYSCNRYDEKAGVDARDAQSKSRASLERYLHYYNRWANHEQSAKLSVDLYAKTEKKMEDMQLTSELTWIEVQFMKKAVEEVEKCRMTLKWTYSMAYYLAPGNQKELFEDNQRDLEKAVEDLSELLEGPIEPEDIPNLRQKVTDKTVYVQKRNEIVLDDTAKGFHEGRWKWNVPVEGFEDDEAGFDA</sequence>
<keyword evidence="3" id="KW-0808">Transferase</keyword>
<feature type="region of interest" description="Disordered" evidence="10">
    <location>
        <begin position="123"/>
        <end position="199"/>
    </location>
</feature>
<proteinExistence type="predicted"/>
<dbReference type="PROSITE" id="PS00518">
    <property type="entry name" value="ZF_RING_1"/>
    <property type="match status" value="1"/>
</dbReference>
<evidence type="ECO:0000256" key="7">
    <source>
        <dbReference type="ARBA" id="ARBA00022786"/>
    </source>
</evidence>
<keyword evidence="14" id="KW-1185">Reference proteome</keyword>
<dbReference type="PROSITE" id="PS51873">
    <property type="entry name" value="TRIAD"/>
    <property type="match status" value="1"/>
</dbReference>
<keyword evidence="4" id="KW-0479">Metal-binding</keyword>
<dbReference type="Gene3D" id="3.30.40.10">
    <property type="entry name" value="Zinc/RING finger domain, C3HC4 (zinc finger)"/>
    <property type="match status" value="1"/>
</dbReference>
<dbReference type="InterPro" id="IPR017907">
    <property type="entry name" value="Znf_RING_CS"/>
</dbReference>
<evidence type="ECO:0000256" key="8">
    <source>
        <dbReference type="ARBA" id="ARBA00022833"/>
    </source>
</evidence>
<dbReference type="SUPFAM" id="SSF57850">
    <property type="entry name" value="RING/U-box"/>
    <property type="match status" value="2"/>
</dbReference>
<dbReference type="Gene3D" id="1.20.120.1750">
    <property type="match status" value="1"/>
</dbReference>
<evidence type="ECO:0000256" key="3">
    <source>
        <dbReference type="ARBA" id="ARBA00022679"/>
    </source>
</evidence>
<evidence type="ECO:0000313" key="13">
    <source>
        <dbReference type="EMBL" id="THU90896.1"/>
    </source>
</evidence>
<keyword evidence="8" id="KW-0862">Zinc</keyword>
<evidence type="ECO:0000259" key="11">
    <source>
        <dbReference type="PROSITE" id="PS50089"/>
    </source>
</evidence>
<feature type="compositionally biased region" description="Low complexity" evidence="10">
    <location>
        <begin position="131"/>
        <end position="185"/>
    </location>
</feature>
<dbReference type="InterPro" id="IPR013083">
    <property type="entry name" value="Znf_RING/FYVE/PHD"/>
</dbReference>
<dbReference type="InterPro" id="IPR048962">
    <property type="entry name" value="ARIH1-like_UBL"/>
</dbReference>
<feature type="domain" description="RING-type" evidence="12">
    <location>
        <begin position="201"/>
        <end position="472"/>
    </location>
</feature>
<dbReference type="AlphaFoldDB" id="A0A4S8LNG4"/>
<dbReference type="GO" id="GO:0016567">
    <property type="term" value="P:protein ubiquitination"/>
    <property type="evidence" value="ECO:0007669"/>
    <property type="project" value="InterPro"/>
</dbReference>
<dbReference type="Pfam" id="PF19422">
    <property type="entry name" value="Ariadne"/>
    <property type="match status" value="1"/>
</dbReference>
<dbReference type="SMART" id="SM00184">
    <property type="entry name" value="RING"/>
    <property type="match status" value="2"/>
</dbReference>
<dbReference type="InterPro" id="IPR031127">
    <property type="entry name" value="E3_UB_ligase_RBR"/>
</dbReference>
<feature type="region of interest" description="Disordered" evidence="10">
    <location>
        <begin position="1"/>
        <end position="44"/>
    </location>
</feature>
<feature type="compositionally biased region" description="Acidic residues" evidence="10">
    <location>
        <begin position="1"/>
        <end position="41"/>
    </location>
</feature>
<dbReference type="Pfam" id="PF21235">
    <property type="entry name" value="UBA_ARI1"/>
    <property type="match status" value="1"/>
</dbReference>
<evidence type="ECO:0000256" key="9">
    <source>
        <dbReference type="PROSITE-ProRule" id="PRU00175"/>
    </source>
</evidence>
<dbReference type="Pfam" id="PF22191">
    <property type="entry name" value="IBR_1"/>
    <property type="match status" value="1"/>
</dbReference>
<keyword evidence="6 9" id="KW-0863">Zinc-finger</keyword>
<feature type="compositionally biased region" description="Low complexity" evidence="10">
    <location>
        <begin position="351"/>
        <end position="364"/>
    </location>
</feature>
<accession>A0A4S8LNG4</accession>
<keyword evidence="5" id="KW-0677">Repeat</keyword>
<reference evidence="13 14" key="1">
    <citation type="journal article" date="2019" name="Nat. Ecol. Evol.">
        <title>Megaphylogeny resolves global patterns of mushroom evolution.</title>
        <authorList>
            <person name="Varga T."/>
            <person name="Krizsan K."/>
            <person name="Foldi C."/>
            <person name="Dima B."/>
            <person name="Sanchez-Garcia M."/>
            <person name="Sanchez-Ramirez S."/>
            <person name="Szollosi G.J."/>
            <person name="Szarkandi J.G."/>
            <person name="Papp V."/>
            <person name="Albert L."/>
            <person name="Andreopoulos W."/>
            <person name="Angelini C."/>
            <person name="Antonin V."/>
            <person name="Barry K.W."/>
            <person name="Bougher N.L."/>
            <person name="Buchanan P."/>
            <person name="Buyck B."/>
            <person name="Bense V."/>
            <person name="Catcheside P."/>
            <person name="Chovatia M."/>
            <person name="Cooper J."/>
            <person name="Damon W."/>
            <person name="Desjardin D."/>
            <person name="Finy P."/>
            <person name="Geml J."/>
            <person name="Haridas S."/>
            <person name="Hughes K."/>
            <person name="Justo A."/>
            <person name="Karasinski D."/>
            <person name="Kautmanova I."/>
            <person name="Kiss B."/>
            <person name="Kocsube S."/>
            <person name="Kotiranta H."/>
            <person name="LaButti K.M."/>
            <person name="Lechner B.E."/>
            <person name="Liimatainen K."/>
            <person name="Lipzen A."/>
            <person name="Lukacs Z."/>
            <person name="Mihaltcheva S."/>
            <person name="Morgado L.N."/>
            <person name="Niskanen T."/>
            <person name="Noordeloos M.E."/>
            <person name="Ohm R.A."/>
            <person name="Ortiz-Santana B."/>
            <person name="Ovrebo C."/>
            <person name="Racz N."/>
            <person name="Riley R."/>
            <person name="Savchenko A."/>
            <person name="Shiryaev A."/>
            <person name="Soop K."/>
            <person name="Spirin V."/>
            <person name="Szebenyi C."/>
            <person name="Tomsovsky M."/>
            <person name="Tulloss R.E."/>
            <person name="Uehling J."/>
            <person name="Grigoriev I.V."/>
            <person name="Vagvolgyi C."/>
            <person name="Papp T."/>
            <person name="Martin F.M."/>
            <person name="Miettinen O."/>
            <person name="Hibbett D.S."/>
            <person name="Nagy L.G."/>
        </authorList>
    </citation>
    <scope>NUCLEOTIDE SEQUENCE [LARGE SCALE GENOMIC DNA]</scope>
    <source>
        <strain evidence="13 14">CBS 962.96</strain>
    </source>
</reference>
<evidence type="ECO:0000256" key="10">
    <source>
        <dbReference type="SAM" id="MobiDB-lite"/>
    </source>
</evidence>
<evidence type="ECO:0000259" key="12">
    <source>
        <dbReference type="PROSITE" id="PS51873"/>
    </source>
</evidence>
<keyword evidence="7" id="KW-0833">Ubl conjugation pathway</keyword>
<dbReference type="EMBL" id="ML179322">
    <property type="protein sequence ID" value="THU90896.1"/>
    <property type="molecule type" value="Genomic_DNA"/>
</dbReference>
<evidence type="ECO:0000256" key="6">
    <source>
        <dbReference type="ARBA" id="ARBA00022771"/>
    </source>
</evidence>
<protein>
    <recommendedName>
        <fullName evidence="2">RBR-type E3 ubiquitin transferase</fullName>
        <ecNumber evidence="2">2.3.2.31</ecNumber>
    </recommendedName>
</protein>
<dbReference type="InterPro" id="IPR044066">
    <property type="entry name" value="TRIAD_supradom"/>
</dbReference>